<keyword evidence="2 5" id="KW-0812">Transmembrane</keyword>
<organism evidence="6 7">
    <name type="scientific">Methanococcus voltae (strain ATCC BAA-1334 / A3)</name>
    <dbReference type="NCBI Taxonomy" id="456320"/>
    <lineage>
        <taxon>Archaea</taxon>
        <taxon>Methanobacteriati</taxon>
        <taxon>Methanobacteriota</taxon>
        <taxon>Methanomada group</taxon>
        <taxon>Methanococci</taxon>
        <taxon>Methanococcales</taxon>
        <taxon>Methanococcaceae</taxon>
        <taxon>Methanococcus</taxon>
    </lineage>
</organism>
<dbReference type="PANTHER" id="PTHR10361">
    <property type="entry name" value="SODIUM-BILE ACID COTRANSPORTER"/>
    <property type="match status" value="1"/>
</dbReference>
<dbReference type="eggNOG" id="arCOG02191">
    <property type="taxonomic scope" value="Archaea"/>
</dbReference>
<evidence type="ECO:0000256" key="2">
    <source>
        <dbReference type="ARBA" id="ARBA00022692"/>
    </source>
</evidence>
<dbReference type="KEGG" id="mvo:Mvol_0640"/>
<keyword evidence="4 5" id="KW-0472">Membrane</keyword>
<name>D7DT39_METV3</name>
<dbReference type="EMBL" id="CP002057">
    <property type="protein sequence ID" value="ADI36299.1"/>
    <property type="molecule type" value="Genomic_DNA"/>
</dbReference>
<sequence length="344" mass="37192">MYQILTVFSDIFENIKRLAENYFALWVILGSIIGFFNADVFSWALPHISLFLGIIMFGMGMSLNFNDFKIVFQRPKDVLLGMGLQFTLMPLLAYIIAVALQLPPELAVGVILLGCCPGGTASNVITYLARGDVALSVAITTVSTIIAPLITPILTLILAHQWVGIPASSMIQSIFLIVLLPVTLGLVLNGLMGEKLEPFRSSMPLVSVIAIVLIVGAIIGVNADKIITSGLLVLLAVILHNGLGLLISYGITKKLGVSEAKRRAIVVEVGVQNSGLSVALATQYFSPFSAVPGAIFSVWHNITGPILANYWTKKDREMEGRLSKKQSLIDVGIKNYENKPKAKK</sequence>
<dbReference type="PANTHER" id="PTHR10361:SF28">
    <property type="entry name" value="P3 PROTEIN-RELATED"/>
    <property type="match status" value="1"/>
</dbReference>
<evidence type="ECO:0000313" key="7">
    <source>
        <dbReference type="Proteomes" id="UP000007722"/>
    </source>
</evidence>
<reference evidence="6 7" key="1">
    <citation type="submission" date="2010-05" db="EMBL/GenBank/DDBJ databases">
        <title>Complete sequence of Methanococcus voltae A3.</title>
        <authorList>
            <consortium name="US DOE Joint Genome Institute"/>
            <person name="Lucas S."/>
            <person name="Copeland A."/>
            <person name="Lapidus A."/>
            <person name="Cheng J.-F."/>
            <person name="Bruce D."/>
            <person name="Goodwin L."/>
            <person name="Pitluck S."/>
            <person name="Lowry S."/>
            <person name="Clum A."/>
            <person name="Land M."/>
            <person name="Hauser L."/>
            <person name="Kyrpides N."/>
            <person name="Mikhailova N."/>
            <person name="Whitman W.B."/>
            <person name="Woyke T."/>
        </authorList>
    </citation>
    <scope>NUCLEOTIDE SEQUENCE [LARGE SCALE GENOMIC DNA]</scope>
    <source>
        <strain evidence="7">ATCC BAA-1334 / A3</strain>
    </source>
</reference>
<gene>
    <name evidence="6" type="ordered locus">Mvol_0640</name>
</gene>
<evidence type="ECO:0000256" key="1">
    <source>
        <dbReference type="ARBA" id="ARBA00004141"/>
    </source>
</evidence>
<feature type="transmembrane region" description="Helical" evidence="5">
    <location>
        <begin position="106"/>
        <end position="128"/>
    </location>
</feature>
<dbReference type="InterPro" id="IPR002657">
    <property type="entry name" value="BilAc:Na_symport/Acr3"/>
</dbReference>
<dbReference type="STRING" id="456320.Mvol_0640"/>
<comment type="subcellular location">
    <subcellularLocation>
        <location evidence="1">Membrane</location>
        <topology evidence="1">Multi-pass membrane protein</topology>
    </subcellularLocation>
</comment>
<keyword evidence="7" id="KW-1185">Reference proteome</keyword>
<dbReference type="Gene3D" id="1.20.1530.20">
    <property type="match status" value="1"/>
</dbReference>
<evidence type="ECO:0000256" key="5">
    <source>
        <dbReference type="SAM" id="Phobius"/>
    </source>
</evidence>
<dbReference type="Proteomes" id="UP000007722">
    <property type="component" value="Chromosome"/>
</dbReference>
<feature type="transmembrane region" description="Helical" evidence="5">
    <location>
        <begin position="44"/>
        <end position="66"/>
    </location>
</feature>
<dbReference type="InterPro" id="IPR038770">
    <property type="entry name" value="Na+/solute_symporter_sf"/>
</dbReference>
<feature type="transmembrane region" description="Helical" evidence="5">
    <location>
        <begin position="227"/>
        <end position="252"/>
    </location>
</feature>
<evidence type="ECO:0000256" key="4">
    <source>
        <dbReference type="ARBA" id="ARBA00023136"/>
    </source>
</evidence>
<accession>D7DT39</accession>
<dbReference type="Pfam" id="PF01758">
    <property type="entry name" value="SBF"/>
    <property type="match status" value="1"/>
</dbReference>
<dbReference type="AlphaFoldDB" id="D7DT39"/>
<dbReference type="InParanoid" id="D7DT39"/>
<dbReference type="InterPro" id="IPR004710">
    <property type="entry name" value="Bilac:Na_transpt"/>
</dbReference>
<feature type="transmembrane region" description="Helical" evidence="5">
    <location>
        <begin position="135"/>
        <end position="158"/>
    </location>
</feature>
<feature type="transmembrane region" description="Helical" evidence="5">
    <location>
        <begin position="21"/>
        <end position="38"/>
    </location>
</feature>
<keyword evidence="3 5" id="KW-1133">Transmembrane helix</keyword>
<feature type="transmembrane region" description="Helical" evidence="5">
    <location>
        <begin position="170"/>
        <end position="191"/>
    </location>
</feature>
<evidence type="ECO:0000256" key="3">
    <source>
        <dbReference type="ARBA" id="ARBA00022989"/>
    </source>
</evidence>
<protein>
    <submittedName>
        <fullName evidence="6">Bile acid:sodium symporter</fullName>
    </submittedName>
</protein>
<dbReference type="GO" id="GO:0016020">
    <property type="term" value="C:membrane"/>
    <property type="evidence" value="ECO:0007669"/>
    <property type="project" value="UniProtKB-SubCell"/>
</dbReference>
<feature type="transmembrane region" description="Helical" evidence="5">
    <location>
        <begin position="78"/>
        <end position="100"/>
    </location>
</feature>
<dbReference type="HOGENOM" id="CLU_034788_1_1_2"/>
<evidence type="ECO:0000313" key="6">
    <source>
        <dbReference type="EMBL" id="ADI36299.1"/>
    </source>
</evidence>
<dbReference type="OrthoDB" id="77768at2157"/>
<feature type="transmembrane region" description="Helical" evidence="5">
    <location>
        <begin position="203"/>
        <end position="221"/>
    </location>
</feature>
<proteinExistence type="predicted"/>